<dbReference type="AlphaFoldDB" id="A0A0K2UP26"/>
<name>A0A0K2UP26_LEPSM</name>
<accession>A0A0K2UP26</accession>
<proteinExistence type="predicted"/>
<reference evidence="1" key="1">
    <citation type="submission" date="2014-05" db="EMBL/GenBank/DDBJ databases">
        <authorList>
            <person name="Chronopoulou M."/>
        </authorList>
    </citation>
    <scope>NUCLEOTIDE SEQUENCE</scope>
    <source>
        <tissue evidence="1">Whole organism</tissue>
    </source>
</reference>
<dbReference type="EMBL" id="HACA01022653">
    <property type="protein sequence ID" value="CDW40014.1"/>
    <property type="molecule type" value="Transcribed_RNA"/>
</dbReference>
<sequence>MTTIYGLYVDRPSQMERAAVPQAVPSCLKHHLQRLEPSRGLSPIVEVEGLGITTTTLDVLSHQYHEFQFLLPHNSSSLPSSNLEHLRLRSVSVRLGSSFTIFVATCNVPQTPLTDGSNGPE</sequence>
<protein>
    <submittedName>
        <fullName evidence="1">Uncharacterized protein</fullName>
    </submittedName>
</protein>
<organism evidence="1">
    <name type="scientific">Lepeophtheirus salmonis</name>
    <name type="common">Salmon louse</name>
    <name type="synonym">Caligus salmonis</name>
    <dbReference type="NCBI Taxonomy" id="72036"/>
    <lineage>
        <taxon>Eukaryota</taxon>
        <taxon>Metazoa</taxon>
        <taxon>Ecdysozoa</taxon>
        <taxon>Arthropoda</taxon>
        <taxon>Crustacea</taxon>
        <taxon>Multicrustacea</taxon>
        <taxon>Hexanauplia</taxon>
        <taxon>Copepoda</taxon>
        <taxon>Siphonostomatoida</taxon>
        <taxon>Caligidae</taxon>
        <taxon>Lepeophtheirus</taxon>
    </lineage>
</organism>
<evidence type="ECO:0000313" key="1">
    <source>
        <dbReference type="EMBL" id="CDW40014.1"/>
    </source>
</evidence>